<reference evidence="2" key="2">
    <citation type="journal article" date="2014" name="ISME J.">
        <title>Microbial stratification in low pH oxic and suboxic macroscopic growths along an acid mine drainage.</title>
        <authorList>
            <person name="Mendez-Garcia C."/>
            <person name="Mesa V."/>
            <person name="Sprenger R.R."/>
            <person name="Richter M."/>
            <person name="Diez M.S."/>
            <person name="Solano J."/>
            <person name="Bargiela R."/>
            <person name="Golyshina O.V."/>
            <person name="Manteca A."/>
            <person name="Ramos J.L."/>
            <person name="Gallego J.R."/>
            <person name="Llorente I."/>
            <person name="Martins Dos Santos V.A."/>
            <person name="Jensen O.N."/>
            <person name="Pelaez A.I."/>
            <person name="Sanchez J."/>
            <person name="Ferrer M."/>
        </authorList>
    </citation>
    <scope>NUCLEOTIDE SEQUENCE</scope>
</reference>
<evidence type="ECO:0000313" key="2">
    <source>
        <dbReference type="EMBL" id="EQD31118.1"/>
    </source>
</evidence>
<dbReference type="Gene3D" id="3.50.50.60">
    <property type="entry name" value="FAD/NAD(P)-binding domain"/>
    <property type="match status" value="1"/>
</dbReference>
<gene>
    <name evidence="2" type="ORF">B1A_20078</name>
</gene>
<dbReference type="GO" id="GO:0016491">
    <property type="term" value="F:oxidoreductase activity"/>
    <property type="evidence" value="ECO:0007669"/>
    <property type="project" value="InterPro"/>
</dbReference>
<feature type="non-terminal residue" evidence="2">
    <location>
        <position position="142"/>
    </location>
</feature>
<proteinExistence type="predicted"/>
<organism evidence="2">
    <name type="scientific">mine drainage metagenome</name>
    <dbReference type="NCBI Taxonomy" id="410659"/>
    <lineage>
        <taxon>unclassified sequences</taxon>
        <taxon>metagenomes</taxon>
        <taxon>ecological metagenomes</taxon>
    </lineage>
</organism>
<name>T0YDD3_9ZZZZ</name>
<comment type="caution">
    <text evidence="2">The sequence shown here is derived from an EMBL/GenBank/DDBJ whole genome shotgun (WGS) entry which is preliminary data.</text>
</comment>
<dbReference type="Pfam" id="PF02910">
    <property type="entry name" value="Succ_DH_flav_C"/>
    <property type="match status" value="1"/>
</dbReference>
<sequence>MFEPYRVFERYQGSSTKPDINPNYFYPKQGLLRLQKLMDEYVAGLGANYITNEPTLLRGLELLESLKEDMGRVAARDRHELLRCWELWDRIRCAEAHARHILYRKETRWPGYYYRGDYPHIDDQNWKVFVNSSYHEDTGEWT</sequence>
<reference evidence="2" key="1">
    <citation type="submission" date="2013-08" db="EMBL/GenBank/DDBJ databases">
        <authorList>
            <person name="Mendez C."/>
            <person name="Richter M."/>
            <person name="Ferrer M."/>
            <person name="Sanchez J."/>
        </authorList>
    </citation>
    <scope>NUCLEOTIDE SEQUENCE</scope>
</reference>
<protein>
    <submittedName>
        <fullName evidence="2">AprA</fullName>
    </submittedName>
</protein>
<dbReference type="EMBL" id="AUZX01014808">
    <property type="protein sequence ID" value="EQD31118.1"/>
    <property type="molecule type" value="Genomic_DNA"/>
</dbReference>
<dbReference type="InterPro" id="IPR036188">
    <property type="entry name" value="FAD/NAD-bd_sf"/>
</dbReference>
<dbReference type="InterPro" id="IPR015939">
    <property type="entry name" value="Fum_Rdtase/Succ_DH_flav-like_C"/>
</dbReference>
<feature type="domain" description="Fumarate reductase/succinate dehydrogenase flavoprotein-like C-terminal" evidence="1">
    <location>
        <begin position="33"/>
        <end position="137"/>
    </location>
</feature>
<dbReference type="SUPFAM" id="SSF46977">
    <property type="entry name" value="Succinate dehydrogenase/fumarate reductase flavoprotein C-terminal domain"/>
    <property type="match status" value="1"/>
</dbReference>
<dbReference type="InterPro" id="IPR037099">
    <property type="entry name" value="Fum_R/Succ_DH_flav-like_C_sf"/>
</dbReference>
<accession>T0YDD3</accession>
<dbReference type="AlphaFoldDB" id="T0YDD3"/>
<evidence type="ECO:0000259" key="1">
    <source>
        <dbReference type="Pfam" id="PF02910"/>
    </source>
</evidence>